<evidence type="ECO:0000313" key="1">
    <source>
        <dbReference type="EMBL" id="JAR95702.1"/>
    </source>
</evidence>
<proteinExistence type="predicted"/>
<sequence length="113" mass="12777">MIPKQQIYSRCEQIHRYKCPAVGKVCSKRNHFAKMCKSLSVKSIDFSEQVDINSNCTSSNSDSTDNFFVCKLNSKISLLKNVKSDWTTNMIICNKSILCYLDTSAQVNCMSTS</sequence>
<protein>
    <submittedName>
        <fullName evidence="1">Uncharacterized protein</fullName>
    </submittedName>
</protein>
<reference evidence="1" key="2">
    <citation type="journal article" date="2017" name="J. Med. Entomol.">
        <title>Transcriptome Analysis of the Triatoma infestans (Hemiptera: Reduviidae) Integument.</title>
        <authorList>
            <person name="Calderon-Fernandez G.M."/>
            <person name="Moriconi D.E."/>
            <person name="Dulbecco A.B."/>
            <person name="Juarez M.P."/>
        </authorList>
    </citation>
    <scope>NUCLEOTIDE SEQUENCE</scope>
    <source>
        <strain evidence="1">Int1</strain>
        <tissue evidence="1">Integument</tissue>
    </source>
</reference>
<feature type="non-terminal residue" evidence="1">
    <location>
        <position position="113"/>
    </location>
</feature>
<organism evidence="1">
    <name type="scientific">Triatoma infestans</name>
    <name type="common">Assassin bug</name>
    <dbReference type="NCBI Taxonomy" id="30076"/>
    <lineage>
        <taxon>Eukaryota</taxon>
        <taxon>Metazoa</taxon>
        <taxon>Ecdysozoa</taxon>
        <taxon>Arthropoda</taxon>
        <taxon>Hexapoda</taxon>
        <taxon>Insecta</taxon>
        <taxon>Pterygota</taxon>
        <taxon>Neoptera</taxon>
        <taxon>Paraneoptera</taxon>
        <taxon>Hemiptera</taxon>
        <taxon>Heteroptera</taxon>
        <taxon>Panheteroptera</taxon>
        <taxon>Cimicomorpha</taxon>
        <taxon>Reduviidae</taxon>
        <taxon>Triatominae</taxon>
        <taxon>Triatoma</taxon>
    </lineage>
</organism>
<reference evidence="1" key="1">
    <citation type="submission" date="2016-04" db="EMBL/GenBank/DDBJ databases">
        <authorList>
            <person name="Calderon-Fernandez G.M.Sr."/>
        </authorList>
    </citation>
    <scope>NUCLEOTIDE SEQUENCE</scope>
    <source>
        <strain evidence="1">Int1</strain>
        <tissue evidence="1">Integument</tissue>
    </source>
</reference>
<dbReference type="EMBL" id="GEMB01007744">
    <property type="protein sequence ID" value="JAR95702.1"/>
    <property type="molecule type" value="Transcribed_RNA"/>
</dbReference>
<name>A0A170U9B3_TRIIF</name>
<accession>A0A170U9B3</accession>
<dbReference type="AlphaFoldDB" id="A0A170U9B3"/>